<dbReference type="Pfam" id="PF13193">
    <property type="entry name" value="AMP-binding_C"/>
    <property type="match status" value="1"/>
</dbReference>
<dbReference type="RefSeq" id="WP_121121391.1">
    <property type="nucleotide sequence ID" value="NZ_RBWS01000002.1"/>
</dbReference>
<dbReference type="InterPro" id="IPR032387">
    <property type="entry name" value="ACAS_N"/>
</dbReference>
<dbReference type="Proteomes" id="UP000282423">
    <property type="component" value="Unassembled WGS sequence"/>
</dbReference>
<dbReference type="InterPro" id="IPR042099">
    <property type="entry name" value="ANL_N_sf"/>
</dbReference>
<evidence type="ECO:0000313" key="9">
    <source>
        <dbReference type="Proteomes" id="UP000282423"/>
    </source>
</evidence>
<dbReference type="Gene3D" id="3.40.50.12780">
    <property type="entry name" value="N-terminal domain of ligase-like"/>
    <property type="match status" value="1"/>
</dbReference>
<proteinExistence type="inferred from homology"/>
<evidence type="ECO:0000256" key="4">
    <source>
        <dbReference type="ARBA" id="ARBA00022840"/>
    </source>
</evidence>
<dbReference type="InterPro" id="IPR000873">
    <property type="entry name" value="AMP-dep_synth/lig_dom"/>
</dbReference>
<dbReference type="Pfam" id="PF16177">
    <property type="entry name" value="ACAS_N"/>
    <property type="match status" value="1"/>
</dbReference>
<feature type="domain" description="Acetyl-coenzyme A synthetase N-terminal" evidence="7">
    <location>
        <begin position="36"/>
        <end position="95"/>
    </location>
</feature>
<organism evidence="8 9">
    <name type="scientific">Sphingobacterium puteale</name>
    <dbReference type="NCBI Taxonomy" id="2420510"/>
    <lineage>
        <taxon>Bacteria</taxon>
        <taxon>Pseudomonadati</taxon>
        <taxon>Bacteroidota</taxon>
        <taxon>Sphingobacteriia</taxon>
        <taxon>Sphingobacteriales</taxon>
        <taxon>Sphingobacteriaceae</taxon>
        <taxon>Sphingobacterium</taxon>
    </lineage>
</organism>
<dbReference type="EC" id="6.2.1.16" evidence="8"/>
<accession>A0A420W3F1</accession>
<dbReference type="EMBL" id="RBWS01000002">
    <property type="protein sequence ID" value="RKO73081.1"/>
    <property type="molecule type" value="Genomic_DNA"/>
</dbReference>
<reference evidence="8 9" key="1">
    <citation type="submission" date="2018-10" db="EMBL/GenBank/DDBJ databases">
        <title>Sphingobacterium sp. M05W1-28.</title>
        <authorList>
            <person name="Cai H."/>
        </authorList>
    </citation>
    <scope>NUCLEOTIDE SEQUENCE [LARGE SCALE GENOMIC DNA]</scope>
    <source>
        <strain evidence="8 9">M05W1-28</strain>
    </source>
</reference>
<dbReference type="NCBIfam" id="TIGR01217">
    <property type="entry name" value="ac_ac_CoA_syn"/>
    <property type="match status" value="1"/>
</dbReference>
<sequence length="642" mass="72660">MGKLLWSPTEEQQSQSEINRFKQYVEQRYQLSFASYHELWKWSTAHIADFWESVATYFKIEFRSDFTHILTYPADRASFIGTKWFSGATLSYAEHVFRRATDTRPALVFQSEQDSRREVSWEELRGMVLRLQVYLKNQGVSKGDRVAGVLVNGVEAIALFLATNSIGAIWSCCSPDFGEASIQDRFEQIEPKVLFANAEYTYNGRVFEKEESVRKLAECLPSLKACVFIHDKNWQMIMNSTIPQGELQFTAVAFEDPIWILYSSGTTGKPKAITHGAGGMLLEHMKALGLHQNVQEGERFMWYTTTGWMMWNYALSALLMGNTLCIYDGATNFPDKLSLWRFAKETGVDHFGVGAAYLISCQDQDLKALEYMPKTIGSTGSPLPPAIFEWIHQQFPETQIISLSGGTDVCSAFLSGCTLLDVHAGEIQCRTLGSKIEAFNADGIAVYEEVGELVILEPMPCMPIYFWNDAGNQKYYDSYFDKYAGIWSHGDWIQITKNDGIIMYGRSDATLNRGGVRIGTAEIYNVLNATDEVQDSLVICVDHENGSSDMLLFVQLKSGTLTDELKDKIKKSLRREYSPRHVPDQIFQVSDVPYTWSGKKLELPIKKIFSGIPTERAVSKDVMRNPEAVNGFEIISKTWNML</sequence>
<feature type="domain" description="AMP-binding enzyme C-terminal" evidence="6">
    <location>
        <begin position="523"/>
        <end position="599"/>
    </location>
</feature>
<dbReference type="SUPFAM" id="SSF56801">
    <property type="entry name" value="Acetyl-CoA synthetase-like"/>
    <property type="match status" value="1"/>
</dbReference>
<dbReference type="NCBIfam" id="NF002937">
    <property type="entry name" value="PRK03584.1"/>
    <property type="match status" value="1"/>
</dbReference>
<dbReference type="GO" id="GO:0006629">
    <property type="term" value="P:lipid metabolic process"/>
    <property type="evidence" value="ECO:0007669"/>
    <property type="project" value="InterPro"/>
</dbReference>
<keyword evidence="4" id="KW-0067">ATP-binding</keyword>
<dbReference type="PROSITE" id="PS00455">
    <property type="entry name" value="AMP_BINDING"/>
    <property type="match status" value="1"/>
</dbReference>
<dbReference type="InterPro" id="IPR045851">
    <property type="entry name" value="AMP-bd_C_sf"/>
</dbReference>
<keyword evidence="3" id="KW-0547">Nucleotide-binding</keyword>
<dbReference type="GO" id="GO:0005524">
    <property type="term" value="F:ATP binding"/>
    <property type="evidence" value="ECO:0007669"/>
    <property type="project" value="UniProtKB-KW"/>
</dbReference>
<dbReference type="OrthoDB" id="9778383at2"/>
<dbReference type="PANTHER" id="PTHR42921">
    <property type="entry name" value="ACETOACETYL-COA SYNTHETASE"/>
    <property type="match status" value="1"/>
</dbReference>
<dbReference type="InterPro" id="IPR020845">
    <property type="entry name" value="AMP-binding_CS"/>
</dbReference>
<dbReference type="InterPro" id="IPR005914">
    <property type="entry name" value="Acac_CoA_synth"/>
</dbReference>
<dbReference type="InterPro" id="IPR025110">
    <property type="entry name" value="AMP-bd_C"/>
</dbReference>
<comment type="caution">
    <text evidence="8">The sequence shown here is derived from an EMBL/GenBank/DDBJ whole genome shotgun (WGS) entry which is preliminary data.</text>
</comment>
<feature type="domain" description="AMP-dependent synthetase/ligase" evidence="5">
    <location>
        <begin position="101"/>
        <end position="458"/>
    </location>
</feature>
<name>A0A420W3F1_9SPHI</name>
<protein>
    <submittedName>
        <fullName evidence="8">Acetoacetate--CoA ligase</fullName>
        <ecNumber evidence="8">6.2.1.16</ecNumber>
    </submittedName>
</protein>
<gene>
    <name evidence="8" type="ORF">D7322_03550</name>
</gene>
<dbReference type="Gene3D" id="3.30.300.30">
    <property type="match status" value="1"/>
</dbReference>
<dbReference type="PANTHER" id="PTHR42921:SF1">
    <property type="entry name" value="ACETOACETYL-COA SYNTHETASE"/>
    <property type="match status" value="1"/>
</dbReference>
<evidence type="ECO:0000313" key="8">
    <source>
        <dbReference type="EMBL" id="RKO73081.1"/>
    </source>
</evidence>
<evidence type="ECO:0000259" key="6">
    <source>
        <dbReference type="Pfam" id="PF13193"/>
    </source>
</evidence>
<evidence type="ECO:0000256" key="1">
    <source>
        <dbReference type="ARBA" id="ARBA00006432"/>
    </source>
</evidence>
<evidence type="ECO:0000259" key="7">
    <source>
        <dbReference type="Pfam" id="PF16177"/>
    </source>
</evidence>
<dbReference type="Pfam" id="PF00501">
    <property type="entry name" value="AMP-binding"/>
    <property type="match status" value="1"/>
</dbReference>
<keyword evidence="2 8" id="KW-0436">Ligase</keyword>
<dbReference type="AlphaFoldDB" id="A0A420W3F1"/>
<comment type="similarity">
    <text evidence="1">Belongs to the ATP-dependent AMP-binding enzyme family.</text>
</comment>
<keyword evidence="9" id="KW-1185">Reference proteome</keyword>
<evidence type="ECO:0000259" key="5">
    <source>
        <dbReference type="Pfam" id="PF00501"/>
    </source>
</evidence>
<evidence type="ECO:0000256" key="2">
    <source>
        <dbReference type="ARBA" id="ARBA00022598"/>
    </source>
</evidence>
<dbReference type="GO" id="GO:0030729">
    <property type="term" value="F:acetoacetate-CoA ligase activity"/>
    <property type="evidence" value="ECO:0007669"/>
    <property type="project" value="UniProtKB-EC"/>
</dbReference>
<evidence type="ECO:0000256" key="3">
    <source>
        <dbReference type="ARBA" id="ARBA00022741"/>
    </source>
</evidence>